<dbReference type="InterPro" id="IPR007369">
    <property type="entry name" value="Peptidase_A22B_SPP"/>
</dbReference>
<protein>
    <recommendedName>
        <fullName evidence="3">RRM domain-containing protein</fullName>
    </recommendedName>
</protein>
<dbReference type="Pfam" id="PF04258">
    <property type="entry name" value="Peptidase_A22B"/>
    <property type="match status" value="1"/>
</dbReference>
<reference evidence="4 5" key="1">
    <citation type="journal article" date="2021" name="Plant Biotechnol. J.">
        <title>Multi-omics assisted identification of the key and species-specific regulatory components of drought-tolerant mechanisms in Gossypium stocksii.</title>
        <authorList>
            <person name="Yu D."/>
            <person name="Ke L."/>
            <person name="Zhang D."/>
            <person name="Wu Y."/>
            <person name="Sun Y."/>
            <person name="Mei J."/>
            <person name="Sun J."/>
            <person name="Sun Y."/>
        </authorList>
    </citation>
    <scope>NUCLEOTIDE SEQUENCE [LARGE SCALE GENOMIC DNA]</scope>
    <source>
        <strain evidence="5">cv. E1</strain>
        <tissue evidence="4">Leaf</tissue>
    </source>
</reference>
<dbReference type="EMBL" id="JAIQCV010000004">
    <property type="protein sequence ID" value="KAH1107434.1"/>
    <property type="molecule type" value="Genomic_DNA"/>
</dbReference>
<evidence type="ECO:0000256" key="1">
    <source>
        <dbReference type="ARBA" id="ARBA00022670"/>
    </source>
</evidence>
<dbReference type="SUPFAM" id="SSF54928">
    <property type="entry name" value="RNA-binding domain, RBD"/>
    <property type="match status" value="1"/>
</dbReference>
<keyword evidence="1" id="KW-0378">Hydrolase</keyword>
<dbReference type="InterPro" id="IPR000504">
    <property type="entry name" value="RRM_dom"/>
</dbReference>
<dbReference type="InterPro" id="IPR035979">
    <property type="entry name" value="RBD_domain_sf"/>
</dbReference>
<accession>A0A9D3W1Y9</accession>
<feature type="domain" description="RRM" evidence="3">
    <location>
        <begin position="2"/>
        <end position="30"/>
    </location>
</feature>
<keyword evidence="2" id="KW-0694">RNA-binding</keyword>
<keyword evidence="5" id="KW-1185">Reference proteome</keyword>
<dbReference type="GO" id="GO:0042500">
    <property type="term" value="F:aspartic endopeptidase activity, intramembrane cleaving"/>
    <property type="evidence" value="ECO:0007669"/>
    <property type="project" value="InterPro"/>
</dbReference>
<dbReference type="OrthoDB" id="1722001at2759"/>
<dbReference type="InterPro" id="IPR012677">
    <property type="entry name" value="Nucleotide-bd_a/b_plait_sf"/>
</dbReference>
<dbReference type="PANTHER" id="PTHR11176:SF56">
    <property type="entry name" value="RRM DOMAIN-CONTAINING PROTEIN"/>
    <property type="match status" value="1"/>
</dbReference>
<comment type="caution">
    <text evidence="4">The sequence shown here is derived from an EMBL/GenBank/DDBJ whole genome shotgun (WGS) entry which is preliminary data.</text>
</comment>
<dbReference type="Gene3D" id="3.30.70.330">
    <property type="match status" value="1"/>
</dbReference>
<sequence>MRKHFEKYGEILEAVIIFDKITGRSKGYGFDAEAAKKVCEDAAPIINGHCANYNIASLSACHPSVAKSFDAPIKLLFPIADSARLFSMLGLGDIVIPDFTLNHIICCIEHRWGNTPLDEARMCGNKNLIKLLEDAKSTQLSKLLHCSKEFTGIAEPM</sequence>
<dbReference type="Pfam" id="PF00076">
    <property type="entry name" value="RRM_1"/>
    <property type="match status" value="1"/>
</dbReference>
<dbReference type="PANTHER" id="PTHR11176">
    <property type="entry name" value="BOULE-RELATED"/>
    <property type="match status" value="1"/>
</dbReference>
<keyword evidence="1" id="KW-0645">Protease</keyword>
<dbReference type="GO" id="GO:0003723">
    <property type="term" value="F:RNA binding"/>
    <property type="evidence" value="ECO:0007669"/>
    <property type="project" value="UniProtKB-KW"/>
</dbReference>
<name>A0A9D3W1Y9_9ROSI</name>
<evidence type="ECO:0000313" key="4">
    <source>
        <dbReference type="EMBL" id="KAH1107434.1"/>
    </source>
</evidence>
<evidence type="ECO:0000313" key="5">
    <source>
        <dbReference type="Proteomes" id="UP000828251"/>
    </source>
</evidence>
<evidence type="ECO:0000256" key="2">
    <source>
        <dbReference type="ARBA" id="ARBA00022884"/>
    </source>
</evidence>
<dbReference type="GO" id="GO:0006508">
    <property type="term" value="P:proteolysis"/>
    <property type="evidence" value="ECO:0007669"/>
    <property type="project" value="UniProtKB-KW"/>
</dbReference>
<organism evidence="4 5">
    <name type="scientific">Gossypium stocksii</name>
    <dbReference type="NCBI Taxonomy" id="47602"/>
    <lineage>
        <taxon>Eukaryota</taxon>
        <taxon>Viridiplantae</taxon>
        <taxon>Streptophyta</taxon>
        <taxon>Embryophyta</taxon>
        <taxon>Tracheophyta</taxon>
        <taxon>Spermatophyta</taxon>
        <taxon>Magnoliopsida</taxon>
        <taxon>eudicotyledons</taxon>
        <taxon>Gunneridae</taxon>
        <taxon>Pentapetalae</taxon>
        <taxon>rosids</taxon>
        <taxon>malvids</taxon>
        <taxon>Malvales</taxon>
        <taxon>Malvaceae</taxon>
        <taxon>Malvoideae</taxon>
        <taxon>Gossypium</taxon>
    </lineage>
</organism>
<dbReference type="AlphaFoldDB" id="A0A9D3W1Y9"/>
<evidence type="ECO:0000259" key="3">
    <source>
        <dbReference type="Pfam" id="PF00076"/>
    </source>
</evidence>
<dbReference type="GO" id="GO:0016020">
    <property type="term" value="C:membrane"/>
    <property type="evidence" value="ECO:0007669"/>
    <property type="project" value="InterPro"/>
</dbReference>
<dbReference type="Proteomes" id="UP000828251">
    <property type="component" value="Unassembled WGS sequence"/>
</dbReference>
<proteinExistence type="predicted"/>
<gene>
    <name evidence="4" type="ORF">J1N35_011202</name>
</gene>